<name>A0A8K0EDP0_BRALA</name>
<evidence type="ECO:0000313" key="4">
    <source>
        <dbReference type="Proteomes" id="UP000838412"/>
    </source>
</evidence>
<keyword evidence="1" id="KW-0472">Membrane</keyword>
<evidence type="ECO:0000256" key="1">
    <source>
        <dbReference type="SAM" id="Phobius"/>
    </source>
</evidence>
<dbReference type="AlphaFoldDB" id="A0A8K0EDP0"/>
<dbReference type="Pfam" id="PF02014">
    <property type="entry name" value="Reeler"/>
    <property type="match status" value="1"/>
</dbReference>
<gene>
    <name evidence="3" type="primary">FRRS1</name>
    <name evidence="3" type="ORF">BLAG_LOCUS10300</name>
</gene>
<sequence length="77" mass="8604">MTHANTNEKQNITLTWNAPSTGVGNVQFMATVAEEKVKYWMNIQSSQVMQVSSAIFAKPAYYVIILCLLQSAYAVMK</sequence>
<keyword evidence="1" id="KW-1133">Transmembrane helix</keyword>
<keyword evidence="1" id="KW-0812">Transmembrane</keyword>
<dbReference type="PANTHER" id="PTHR45828:SF33">
    <property type="entry name" value="DOMON DOMAIN-CONTAINING PROTEIN"/>
    <property type="match status" value="1"/>
</dbReference>
<dbReference type="InterPro" id="IPR002861">
    <property type="entry name" value="Reeler_dom"/>
</dbReference>
<dbReference type="CDD" id="cd08544">
    <property type="entry name" value="Reeler"/>
    <property type="match status" value="1"/>
</dbReference>
<dbReference type="Proteomes" id="UP000838412">
    <property type="component" value="Chromosome 17"/>
</dbReference>
<dbReference type="OrthoDB" id="6418377at2759"/>
<dbReference type="EMBL" id="OV696702">
    <property type="protein sequence ID" value="CAH1249084.1"/>
    <property type="molecule type" value="Genomic_DNA"/>
</dbReference>
<evidence type="ECO:0000313" key="3">
    <source>
        <dbReference type="EMBL" id="CAH1249084.1"/>
    </source>
</evidence>
<keyword evidence="4" id="KW-1185">Reference proteome</keyword>
<accession>A0A8K0EDP0</accession>
<proteinExistence type="predicted"/>
<protein>
    <submittedName>
        <fullName evidence="3">FRRS1 protein</fullName>
    </submittedName>
</protein>
<dbReference type="PANTHER" id="PTHR45828">
    <property type="entry name" value="CYTOCHROME B561/FERRIC REDUCTASE TRANSMEMBRANE"/>
    <property type="match status" value="1"/>
</dbReference>
<organism evidence="3 4">
    <name type="scientific">Branchiostoma lanceolatum</name>
    <name type="common">Common lancelet</name>
    <name type="synonym">Amphioxus lanceolatum</name>
    <dbReference type="NCBI Taxonomy" id="7740"/>
    <lineage>
        <taxon>Eukaryota</taxon>
        <taxon>Metazoa</taxon>
        <taxon>Chordata</taxon>
        <taxon>Cephalochordata</taxon>
        <taxon>Leptocardii</taxon>
        <taxon>Amphioxiformes</taxon>
        <taxon>Branchiostomatidae</taxon>
        <taxon>Branchiostoma</taxon>
    </lineage>
</organism>
<dbReference type="InterPro" id="IPR042307">
    <property type="entry name" value="Reeler_sf"/>
</dbReference>
<feature type="domain" description="Reelin" evidence="2">
    <location>
        <begin position="1"/>
        <end position="64"/>
    </location>
</feature>
<dbReference type="Gene3D" id="2.60.40.4060">
    <property type="entry name" value="Reeler domain"/>
    <property type="match status" value="1"/>
</dbReference>
<evidence type="ECO:0000259" key="2">
    <source>
        <dbReference type="PROSITE" id="PS51019"/>
    </source>
</evidence>
<dbReference type="PROSITE" id="PS51019">
    <property type="entry name" value="REELIN"/>
    <property type="match status" value="1"/>
</dbReference>
<dbReference type="GO" id="GO:0016020">
    <property type="term" value="C:membrane"/>
    <property type="evidence" value="ECO:0007669"/>
    <property type="project" value="TreeGrafter"/>
</dbReference>
<feature type="transmembrane region" description="Helical" evidence="1">
    <location>
        <begin position="59"/>
        <end position="76"/>
    </location>
</feature>
<reference evidence="3" key="1">
    <citation type="submission" date="2022-01" db="EMBL/GenBank/DDBJ databases">
        <authorList>
            <person name="Braso-Vives M."/>
        </authorList>
    </citation>
    <scope>NUCLEOTIDE SEQUENCE</scope>
</reference>
<dbReference type="InterPro" id="IPR051237">
    <property type="entry name" value="Ferric-chelate_Red/DefProt"/>
</dbReference>